<evidence type="ECO:0000256" key="1">
    <source>
        <dbReference type="ARBA" id="ARBA00022729"/>
    </source>
</evidence>
<dbReference type="Pfam" id="PF00691">
    <property type="entry name" value="OmpA"/>
    <property type="match status" value="1"/>
</dbReference>
<keyword evidence="6" id="KW-1185">Reference proteome</keyword>
<dbReference type="PANTHER" id="PTHR10199">
    <property type="entry name" value="THROMBOSPONDIN"/>
    <property type="match status" value="1"/>
</dbReference>
<feature type="domain" description="OmpA-like" evidence="4">
    <location>
        <begin position="365"/>
        <end position="479"/>
    </location>
</feature>
<evidence type="ECO:0000256" key="3">
    <source>
        <dbReference type="PROSITE-ProRule" id="PRU00473"/>
    </source>
</evidence>
<gene>
    <name evidence="5" type="ORF">O3P16_02815</name>
</gene>
<dbReference type="Gene3D" id="3.30.1330.60">
    <property type="entry name" value="OmpA-like domain"/>
    <property type="match status" value="1"/>
</dbReference>
<dbReference type="InterPro" id="IPR006665">
    <property type="entry name" value="OmpA-like"/>
</dbReference>
<evidence type="ECO:0000256" key="2">
    <source>
        <dbReference type="ARBA" id="ARBA00022837"/>
    </source>
</evidence>
<dbReference type="InterPro" id="IPR003367">
    <property type="entry name" value="Thrombospondin_3-like_rpt"/>
</dbReference>
<evidence type="ECO:0000313" key="5">
    <source>
        <dbReference type="EMBL" id="MDA3613726.1"/>
    </source>
</evidence>
<dbReference type="SUPFAM" id="SSF103647">
    <property type="entry name" value="TSP type-3 repeat"/>
    <property type="match status" value="1"/>
</dbReference>
<dbReference type="Pfam" id="PF02412">
    <property type="entry name" value="TSP_3"/>
    <property type="match status" value="3"/>
</dbReference>
<comment type="caution">
    <text evidence="5">The sequence shown here is derived from an EMBL/GenBank/DDBJ whole genome shotgun (WGS) entry which is preliminary data.</text>
</comment>
<evidence type="ECO:0000313" key="6">
    <source>
        <dbReference type="Proteomes" id="UP001210231"/>
    </source>
</evidence>
<accession>A0ABT4UG07</accession>
<dbReference type="CDD" id="cd07185">
    <property type="entry name" value="OmpA_C-like"/>
    <property type="match status" value="1"/>
</dbReference>
<dbReference type="InterPro" id="IPR036737">
    <property type="entry name" value="OmpA-like_sf"/>
</dbReference>
<dbReference type="Proteomes" id="UP001210231">
    <property type="component" value="Unassembled WGS sequence"/>
</dbReference>
<dbReference type="EMBL" id="JAQGEF010000002">
    <property type="protein sequence ID" value="MDA3613726.1"/>
    <property type="molecule type" value="Genomic_DNA"/>
</dbReference>
<dbReference type="PROSITE" id="PS51123">
    <property type="entry name" value="OMPA_2"/>
    <property type="match status" value="1"/>
</dbReference>
<keyword evidence="2" id="KW-0106">Calcium</keyword>
<dbReference type="InterPro" id="IPR028974">
    <property type="entry name" value="TSP_type-3_rpt"/>
</dbReference>
<organism evidence="5 6">
    <name type="scientific">Polluticaenibacter yanchengensis</name>
    <dbReference type="NCBI Taxonomy" id="3014562"/>
    <lineage>
        <taxon>Bacteria</taxon>
        <taxon>Pseudomonadati</taxon>
        <taxon>Bacteroidota</taxon>
        <taxon>Chitinophagia</taxon>
        <taxon>Chitinophagales</taxon>
        <taxon>Chitinophagaceae</taxon>
        <taxon>Polluticaenibacter</taxon>
    </lineage>
</organism>
<dbReference type="Gene3D" id="4.10.1080.10">
    <property type="entry name" value="TSP type-3 repeat"/>
    <property type="match status" value="1"/>
</dbReference>
<reference evidence="5 6" key="1">
    <citation type="submission" date="2022-12" db="EMBL/GenBank/DDBJ databases">
        <title>Chitinophagaceae gen. sp. nov., a new member of the family Chitinophagaceae, isolated from soil in a chemical factory.</title>
        <authorList>
            <person name="Ke Z."/>
        </authorList>
    </citation>
    <scope>NUCLEOTIDE SEQUENCE [LARGE SCALE GENOMIC DNA]</scope>
    <source>
        <strain evidence="5 6">LY-5</strain>
    </source>
</reference>
<dbReference type="SUPFAM" id="SSF103088">
    <property type="entry name" value="OmpA-like"/>
    <property type="match status" value="1"/>
</dbReference>
<protein>
    <submittedName>
        <fullName evidence="5">Thrombospondin type 3 repeat-containing protein</fullName>
    </submittedName>
</protein>
<dbReference type="Gene3D" id="2.40.160.20">
    <property type="match status" value="1"/>
</dbReference>
<keyword evidence="3" id="KW-0472">Membrane</keyword>
<dbReference type="PANTHER" id="PTHR10199:SF119">
    <property type="entry name" value="RE20510P"/>
    <property type="match status" value="1"/>
</dbReference>
<name>A0ABT4UG07_9BACT</name>
<proteinExistence type="predicted"/>
<dbReference type="RefSeq" id="WP_407030054.1">
    <property type="nucleotide sequence ID" value="NZ_JAQGEF010000002.1"/>
</dbReference>
<evidence type="ECO:0000259" key="4">
    <source>
        <dbReference type="PROSITE" id="PS51123"/>
    </source>
</evidence>
<keyword evidence="1" id="KW-0732">Signal</keyword>
<sequence length="479" mass="51957">MLRLTKVFLSSVLILLGYSLKAQPEIRPSTYYLTSGALEYKSILKSYLGFGGGYGLGLTPKIDFNISVQGYKVYYPHKSGMHESAKKQLLEGDLNASFHLFKYGQKKINPFINIGAGVFNVDGITGGYAPLGVGFDAPIYNGISMIANAQYRVGLNKEAVNHYNFNIGVGFTPGLFRTGNKVQQPSNVYRPLDLGPDKDGDGTPDAYDDCPELAGPAFNKGCPLSDTDGDGIVDSLDKCPTIPGLVKYSGCLSPDADGDGIPDELDLCPAVKGKKESYGCPGTANDLDGDGILNKVDRCPIQAGISSNFGCPANIQAPESVPELPNYNAYLKALVEINKPVVEFVQQPETPVTKPPVTEKDPSGLKRVESQAERNLFFMVNSAQLSTANFNILEFSLANFKSNTNWTIQITGYLDKNEATVTANKDLSINRALAIKKYYTDNGIAESRIKVIDGKIDTTNKFLGDDYAGNRRAEIIIFQ</sequence>